<feature type="transmembrane region" description="Helical" evidence="8">
    <location>
        <begin position="137"/>
        <end position="159"/>
    </location>
</feature>
<dbReference type="Proteomes" id="UP000831796">
    <property type="component" value="Chromosome"/>
</dbReference>
<dbReference type="AlphaFoldDB" id="A0A8T9Q1B1"/>
<dbReference type="InterPro" id="IPR001958">
    <property type="entry name" value="Tet-R_TetA/multi-R_MdtG-like"/>
</dbReference>
<feature type="transmembrane region" description="Helical" evidence="8">
    <location>
        <begin position="251"/>
        <end position="272"/>
    </location>
</feature>
<feature type="transmembrane region" description="Helical" evidence="8">
    <location>
        <begin position="165"/>
        <end position="185"/>
    </location>
</feature>
<comment type="function">
    <text evidence="1">Resistance to tetracycline by an active tetracycline efflux. This is an energy-dependent process that decreases the accumulation of the antibiotic in whole cells. This protein functions as a metal-tetracycline/H(+) antiporter.</text>
</comment>
<comment type="similarity">
    <text evidence="3">Belongs to the major facilitator superfamily. TCR/Tet family.</text>
</comment>
<feature type="transmembrane region" description="Helical" evidence="8">
    <location>
        <begin position="372"/>
        <end position="395"/>
    </location>
</feature>
<dbReference type="Pfam" id="PF07690">
    <property type="entry name" value="MFS_1"/>
    <property type="match status" value="2"/>
</dbReference>
<feature type="transmembrane region" description="Helical" evidence="8">
    <location>
        <begin position="341"/>
        <end position="360"/>
    </location>
</feature>
<feature type="transmembrane region" description="Helical" evidence="8">
    <location>
        <begin position="7"/>
        <end position="30"/>
    </location>
</feature>
<dbReference type="RefSeq" id="WP_244674596.1">
    <property type="nucleotide sequence ID" value="NZ_CP095046.1"/>
</dbReference>
<feature type="transmembrane region" description="Helical" evidence="8">
    <location>
        <begin position="104"/>
        <end position="125"/>
    </location>
</feature>
<evidence type="ECO:0000256" key="1">
    <source>
        <dbReference type="ARBA" id="ARBA00003279"/>
    </source>
</evidence>
<dbReference type="InterPro" id="IPR011701">
    <property type="entry name" value="MFS"/>
</dbReference>
<evidence type="ECO:0000256" key="6">
    <source>
        <dbReference type="ARBA" id="ARBA00022989"/>
    </source>
</evidence>
<dbReference type="PRINTS" id="PR01035">
    <property type="entry name" value="TCRTETA"/>
</dbReference>
<gene>
    <name evidence="10" type="ORF">MUN79_21395</name>
</gene>
<dbReference type="EMBL" id="CP095046">
    <property type="protein sequence ID" value="UOQ71187.1"/>
    <property type="molecule type" value="Genomic_DNA"/>
</dbReference>
<evidence type="ECO:0000256" key="2">
    <source>
        <dbReference type="ARBA" id="ARBA00004141"/>
    </source>
</evidence>
<sequence>MSDKRQAALGFIFITLLLDVIGFGIIIPVIPKLISGLTGGTISDASRYGGWLMFAFASMQFLFSPVLGNLSDQYGRRPVLLFALLGFGLDYLFVAFAPTITWLFVGRIIAGITGASFTTASAYIADISTPEKRAQNFGMIGAAFGLGFIIGPVIGGVLGQFGPRVPFLVAAALTMINWLYGFFILPESLDEAHRRKFDWRRANPIGSLRQLQKYPVILGMVGSLVLVYIAAHSTQSTWSYYTMYKFKWNEAWVGYSLGAIGTLTALVQGLLIRRLNPWLGAKRSVFLGLAFYALGFSLFAFAPVGWMMFVFLIPYCLGGIAGPALQGIMSGQVPPNEQGELQGALTSLISLTSIIGPPLMTNLFSFFTGPKAPVHFPGAAFLTGAVLTVISMLLAMRSLRHYVAPAVPTAVPEEAMASH</sequence>
<keyword evidence="11" id="KW-1185">Reference proteome</keyword>
<feature type="domain" description="Major facilitator superfamily (MFS) profile" evidence="9">
    <location>
        <begin position="8"/>
        <end position="403"/>
    </location>
</feature>
<proteinExistence type="inferred from homology"/>
<comment type="subcellular location">
    <subcellularLocation>
        <location evidence="2">Membrane</location>
        <topology evidence="2">Multi-pass membrane protein</topology>
    </subcellularLocation>
</comment>
<evidence type="ECO:0000256" key="3">
    <source>
        <dbReference type="ARBA" id="ARBA00007520"/>
    </source>
</evidence>
<feature type="transmembrane region" description="Helical" evidence="8">
    <location>
        <begin position="79"/>
        <end position="98"/>
    </location>
</feature>
<evidence type="ECO:0000259" key="9">
    <source>
        <dbReference type="PROSITE" id="PS50850"/>
    </source>
</evidence>
<evidence type="ECO:0000313" key="10">
    <source>
        <dbReference type="EMBL" id="UOQ71187.1"/>
    </source>
</evidence>
<keyword evidence="6 8" id="KW-1133">Transmembrane helix</keyword>
<reference evidence="10" key="1">
    <citation type="submission" date="2022-04" db="EMBL/GenBank/DDBJ databases">
        <title>Hymenobacter sp. isolated from the air.</title>
        <authorList>
            <person name="Won M."/>
            <person name="Lee C.-M."/>
            <person name="Woen H.-Y."/>
            <person name="Kwon S.-W."/>
        </authorList>
    </citation>
    <scope>NUCLEOTIDE SEQUENCE</scope>
    <source>
        <strain evidence="10">5116S-3</strain>
    </source>
</reference>
<evidence type="ECO:0000256" key="5">
    <source>
        <dbReference type="ARBA" id="ARBA00022692"/>
    </source>
</evidence>
<keyword evidence="5 8" id="KW-0812">Transmembrane</keyword>
<dbReference type="PROSITE" id="PS50850">
    <property type="entry name" value="MFS"/>
    <property type="match status" value="1"/>
</dbReference>
<dbReference type="InterPro" id="IPR036259">
    <property type="entry name" value="MFS_trans_sf"/>
</dbReference>
<feature type="transmembrane region" description="Helical" evidence="8">
    <location>
        <begin position="50"/>
        <end position="67"/>
    </location>
</feature>
<evidence type="ECO:0000256" key="4">
    <source>
        <dbReference type="ARBA" id="ARBA00022448"/>
    </source>
</evidence>
<evidence type="ECO:0000313" key="11">
    <source>
        <dbReference type="Proteomes" id="UP000831796"/>
    </source>
</evidence>
<dbReference type="PROSITE" id="PS00216">
    <property type="entry name" value="SUGAR_TRANSPORT_1"/>
    <property type="match status" value="1"/>
</dbReference>
<protein>
    <submittedName>
        <fullName evidence="10">TCR/Tet family MFS transporter</fullName>
    </submittedName>
</protein>
<dbReference type="GO" id="GO:0022857">
    <property type="term" value="F:transmembrane transporter activity"/>
    <property type="evidence" value="ECO:0007669"/>
    <property type="project" value="InterPro"/>
</dbReference>
<accession>A0A8T9Q1B1</accession>
<dbReference type="PANTHER" id="PTHR23504:SF15">
    <property type="entry name" value="MAJOR FACILITATOR SUPERFAMILY (MFS) PROFILE DOMAIN-CONTAINING PROTEIN"/>
    <property type="match status" value="1"/>
</dbReference>
<keyword evidence="4" id="KW-0813">Transport</keyword>
<keyword evidence="7 8" id="KW-0472">Membrane</keyword>
<feature type="transmembrane region" description="Helical" evidence="8">
    <location>
        <begin position="214"/>
        <end position="231"/>
    </location>
</feature>
<dbReference type="InterPro" id="IPR020846">
    <property type="entry name" value="MFS_dom"/>
</dbReference>
<dbReference type="Gene3D" id="1.20.1250.20">
    <property type="entry name" value="MFS general substrate transporter like domains"/>
    <property type="match status" value="1"/>
</dbReference>
<dbReference type="InterPro" id="IPR005829">
    <property type="entry name" value="Sugar_transporter_CS"/>
</dbReference>
<organism evidence="10 11">
    <name type="scientific">Hymenobacter cellulosilyticus</name>
    <dbReference type="NCBI Taxonomy" id="2932248"/>
    <lineage>
        <taxon>Bacteria</taxon>
        <taxon>Pseudomonadati</taxon>
        <taxon>Bacteroidota</taxon>
        <taxon>Cytophagia</taxon>
        <taxon>Cytophagales</taxon>
        <taxon>Hymenobacteraceae</taxon>
        <taxon>Hymenobacter</taxon>
    </lineage>
</organism>
<name>A0A8T9Q1B1_9BACT</name>
<dbReference type="PANTHER" id="PTHR23504">
    <property type="entry name" value="MAJOR FACILITATOR SUPERFAMILY DOMAIN-CONTAINING PROTEIN 10"/>
    <property type="match status" value="1"/>
</dbReference>
<dbReference type="SUPFAM" id="SSF103473">
    <property type="entry name" value="MFS general substrate transporter"/>
    <property type="match status" value="1"/>
</dbReference>
<feature type="transmembrane region" description="Helical" evidence="8">
    <location>
        <begin position="284"/>
        <end position="302"/>
    </location>
</feature>
<evidence type="ECO:0000256" key="7">
    <source>
        <dbReference type="ARBA" id="ARBA00023136"/>
    </source>
</evidence>
<dbReference type="KEGG" id="hcu:MUN79_21395"/>
<dbReference type="GO" id="GO:0016020">
    <property type="term" value="C:membrane"/>
    <property type="evidence" value="ECO:0007669"/>
    <property type="project" value="UniProtKB-SubCell"/>
</dbReference>
<dbReference type="CDD" id="cd17388">
    <property type="entry name" value="MFS_TetA"/>
    <property type="match status" value="1"/>
</dbReference>
<evidence type="ECO:0000256" key="8">
    <source>
        <dbReference type="SAM" id="Phobius"/>
    </source>
</evidence>